<feature type="compositionally biased region" description="Low complexity" evidence="1">
    <location>
        <begin position="22"/>
        <end position="56"/>
    </location>
</feature>
<proteinExistence type="predicted"/>
<evidence type="ECO:0000313" key="3">
    <source>
        <dbReference type="Proteomes" id="UP000886653"/>
    </source>
</evidence>
<accession>A0A9P6T8T2</accession>
<name>A0A9P6T8T2_9BASI</name>
<evidence type="ECO:0000313" key="2">
    <source>
        <dbReference type="EMBL" id="KAG0141818.1"/>
    </source>
</evidence>
<dbReference type="AlphaFoldDB" id="A0A9P6T8T2"/>
<feature type="region of interest" description="Disordered" evidence="1">
    <location>
        <begin position="22"/>
        <end position="66"/>
    </location>
</feature>
<comment type="caution">
    <text evidence="2">The sequence shown here is derived from an EMBL/GenBank/DDBJ whole genome shotgun (WGS) entry which is preliminary data.</text>
</comment>
<sequence>MSSIPNSNAISPEIQAVISAALAAQAQSHTPASPATPKGSGSSSKPSTPSHKAPSTGPIKKQPNQMQVQDYLGQILIFE</sequence>
<dbReference type="Proteomes" id="UP000886653">
    <property type="component" value="Unassembled WGS sequence"/>
</dbReference>
<keyword evidence="3" id="KW-1185">Reference proteome</keyword>
<gene>
    <name evidence="2" type="ORF">CROQUDRAFT_663325</name>
</gene>
<organism evidence="2 3">
    <name type="scientific">Cronartium quercuum f. sp. fusiforme G11</name>
    <dbReference type="NCBI Taxonomy" id="708437"/>
    <lineage>
        <taxon>Eukaryota</taxon>
        <taxon>Fungi</taxon>
        <taxon>Dikarya</taxon>
        <taxon>Basidiomycota</taxon>
        <taxon>Pucciniomycotina</taxon>
        <taxon>Pucciniomycetes</taxon>
        <taxon>Pucciniales</taxon>
        <taxon>Coleosporiaceae</taxon>
        <taxon>Cronartium</taxon>
    </lineage>
</organism>
<reference evidence="2" key="1">
    <citation type="submission" date="2013-11" db="EMBL/GenBank/DDBJ databases">
        <title>Genome sequence of the fusiform rust pathogen reveals effectors for host alternation and coevolution with pine.</title>
        <authorList>
            <consortium name="DOE Joint Genome Institute"/>
            <person name="Smith K."/>
            <person name="Pendleton A."/>
            <person name="Kubisiak T."/>
            <person name="Anderson C."/>
            <person name="Salamov A."/>
            <person name="Aerts A."/>
            <person name="Riley R."/>
            <person name="Clum A."/>
            <person name="Lindquist E."/>
            <person name="Ence D."/>
            <person name="Campbell M."/>
            <person name="Kronenberg Z."/>
            <person name="Feau N."/>
            <person name="Dhillon B."/>
            <person name="Hamelin R."/>
            <person name="Burleigh J."/>
            <person name="Smith J."/>
            <person name="Yandell M."/>
            <person name="Nelson C."/>
            <person name="Grigoriev I."/>
            <person name="Davis J."/>
        </authorList>
    </citation>
    <scope>NUCLEOTIDE SEQUENCE</scope>
    <source>
        <strain evidence="2">G11</strain>
    </source>
</reference>
<dbReference type="EMBL" id="MU167370">
    <property type="protein sequence ID" value="KAG0141818.1"/>
    <property type="molecule type" value="Genomic_DNA"/>
</dbReference>
<evidence type="ECO:0000256" key="1">
    <source>
        <dbReference type="SAM" id="MobiDB-lite"/>
    </source>
</evidence>
<protein>
    <submittedName>
        <fullName evidence="2">Uncharacterized protein</fullName>
    </submittedName>
</protein>